<evidence type="ECO:0000256" key="1">
    <source>
        <dbReference type="ARBA" id="ARBA00007381"/>
    </source>
</evidence>
<evidence type="ECO:0000256" key="2">
    <source>
        <dbReference type="ARBA" id="ARBA00022741"/>
    </source>
</evidence>
<evidence type="ECO:0000256" key="5">
    <source>
        <dbReference type="SAM" id="MobiDB-lite"/>
    </source>
</evidence>
<accession>A0A944QUG2</accession>
<evidence type="ECO:0000256" key="4">
    <source>
        <dbReference type="SAM" id="Coils"/>
    </source>
</evidence>
<feature type="region of interest" description="Disordered" evidence="5">
    <location>
        <begin position="525"/>
        <end position="548"/>
    </location>
</feature>
<protein>
    <submittedName>
        <fullName evidence="6">Hsp70 family protein</fullName>
    </submittedName>
</protein>
<dbReference type="PRINTS" id="PR00301">
    <property type="entry name" value="HEATSHOCK70"/>
</dbReference>
<dbReference type="GO" id="GO:0005524">
    <property type="term" value="F:ATP binding"/>
    <property type="evidence" value="ECO:0007669"/>
    <property type="project" value="UniProtKB-KW"/>
</dbReference>
<evidence type="ECO:0000313" key="7">
    <source>
        <dbReference type="Proteomes" id="UP000770889"/>
    </source>
</evidence>
<dbReference type="GO" id="GO:0140662">
    <property type="term" value="F:ATP-dependent protein folding chaperone"/>
    <property type="evidence" value="ECO:0007669"/>
    <property type="project" value="InterPro"/>
</dbReference>
<proteinExistence type="inferred from homology"/>
<feature type="compositionally biased region" description="Polar residues" evidence="5">
    <location>
        <begin position="525"/>
        <end position="536"/>
    </location>
</feature>
<dbReference type="InterPro" id="IPR043129">
    <property type="entry name" value="ATPase_NBD"/>
</dbReference>
<dbReference type="Gene3D" id="3.90.640.10">
    <property type="entry name" value="Actin, Chain A, domain 4"/>
    <property type="match status" value="1"/>
</dbReference>
<dbReference type="PROSITE" id="PS00297">
    <property type="entry name" value="HSP70_1"/>
    <property type="match status" value="1"/>
</dbReference>
<dbReference type="EMBL" id="JAHHGM010000005">
    <property type="protein sequence ID" value="MBT2988835.1"/>
    <property type="molecule type" value="Genomic_DNA"/>
</dbReference>
<gene>
    <name evidence="6" type="ORF">KME65_07700</name>
</gene>
<feature type="coiled-coil region" evidence="4">
    <location>
        <begin position="656"/>
        <end position="683"/>
    </location>
</feature>
<dbReference type="InterPro" id="IPR018181">
    <property type="entry name" value="Heat_shock_70_CS"/>
</dbReference>
<evidence type="ECO:0000256" key="3">
    <source>
        <dbReference type="ARBA" id="ARBA00022840"/>
    </source>
</evidence>
<organism evidence="6 7">
    <name type="scientific">Candidatus Thiodiazotropha taylori</name>
    <dbReference type="NCBI Taxonomy" id="2792791"/>
    <lineage>
        <taxon>Bacteria</taxon>
        <taxon>Pseudomonadati</taxon>
        <taxon>Pseudomonadota</taxon>
        <taxon>Gammaproteobacteria</taxon>
        <taxon>Chromatiales</taxon>
        <taxon>Sedimenticolaceae</taxon>
        <taxon>Candidatus Thiodiazotropha</taxon>
    </lineage>
</organism>
<dbReference type="Gene3D" id="3.30.420.40">
    <property type="match status" value="2"/>
</dbReference>
<dbReference type="InterPro" id="IPR013126">
    <property type="entry name" value="Hsp_70_fam"/>
</dbReference>
<keyword evidence="3" id="KW-0067">ATP-binding</keyword>
<keyword evidence="4" id="KW-0175">Coiled coil</keyword>
<dbReference type="CDD" id="cd24029">
    <property type="entry name" value="ASKHA_NBD_HSP70_DnaK_HscA_HscC"/>
    <property type="match status" value="1"/>
</dbReference>
<comment type="caution">
    <text evidence="6">The sequence shown here is derived from an EMBL/GenBank/DDBJ whole genome shotgun (WGS) entry which is preliminary data.</text>
</comment>
<sequence length="850" mass="94371">MARTKVDYGIDLGTTNSAIARMEGGEPVIKKTDTLKDTMPSCVYVNKKKAIQVGDVAYNAMRKDKLAAIRGFNESASNTFSEFKRTMGTDKSYPCANLDRDLSSEDLSAEVLKTLKAFVSDEAIDAVVITVPAKFTINQKDATMRAAKELAGFRHVELLQEPIAASMAYGLGAGSKDGYWLVFDFGGGTFDAALVKVEEGIMKVIDTEGDNYLGGKNLDFAIVDEIIVPYFRDNYSVESILDDEKKNSIFRYAVKYFAEEAKIQMSFNDTYNVLSDLGDIPGEDEDGKEFELDITIDQEMMRNAVGPVFQKSVNTCIDLLQRNHMVGGDLDALVLVGGPTYSPILRAMLAEQIRSPDVSVDPMTVVARGAALYASTISVSDEVRDQRRDTTKLQLELGYEPTTVESQEFVTVKLQKNANGENVPGKVFVELVRADAAWSSGKTEVDDTGEVIEVELVVSKPNAFNIVAFDDNGNVLGVEPSDFTIIQGSKIGSATLPYSIGIEIKSRGTGKLVFKEIRGLEKNQSTPATGTVNGLKTQKPIRPGMRDDTLKVPIYEGDHGAEGSRAIHNEHIYDAVITGEQLPKLLPEGSVVDLTMKVDRERMTMSVYLPELDYTIDIEVPRSTKQGEVDADWLDSEIRKATQTVTMLEQEGGVKQEELTHVHAELDDERKQFEQDKHDYDRKKEVLNGLRRILKKLDGIQADREWPKTEEELKDVFYQLEETNSRFGNDRTTASVEQFKKKIPEVIKEQNVKIANDMIDMMRQLDFALADEGLGAQMEIMYLNGFNQDFETLDWADRTKARMILDRGLQVAASNPSKDRLRPVVMELFKLLPSADQPILGGGEGSELVG</sequence>
<keyword evidence="2" id="KW-0547">Nucleotide-binding</keyword>
<dbReference type="PANTHER" id="PTHR19375">
    <property type="entry name" value="HEAT SHOCK PROTEIN 70KDA"/>
    <property type="match status" value="1"/>
</dbReference>
<reference evidence="6 7" key="1">
    <citation type="submission" date="2021-05" db="EMBL/GenBank/DDBJ databases">
        <title>Genetic and Functional Diversity in Clade A Lucinid endosymbionts from the Bahamas.</title>
        <authorList>
            <person name="Giani N.M."/>
            <person name="Engel A.S."/>
            <person name="Campbell B.J."/>
        </authorList>
    </citation>
    <scope>NUCLEOTIDE SEQUENCE [LARGE SCALE GENOMIC DNA]</scope>
    <source>
        <strain evidence="6">LUC16012Gg_MoonRockCtena</strain>
    </source>
</reference>
<dbReference type="AlphaFoldDB" id="A0A944QUG2"/>
<evidence type="ECO:0000313" key="6">
    <source>
        <dbReference type="EMBL" id="MBT2988835.1"/>
    </source>
</evidence>
<comment type="similarity">
    <text evidence="1">Belongs to the heat shock protein 70 family.</text>
</comment>
<name>A0A944QUG2_9GAMM</name>
<dbReference type="SUPFAM" id="SSF53067">
    <property type="entry name" value="Actin-like ATPase domain"/>
    <property type="match status" value="2"/>
</dbReference>
<dbReference type="Proteomes" id="UP000770889">
    <property type="component" value="Unassembled WGS sequence"/>
</dbReference>
<dbReference type="Pfam" id="PF00012">
    <property type="entry name" value="HSP70"/>
    <property type="match status" value="1"/>
</dbReference>